<dbReference type="InterPro" id="IPR003615">
    <property type="entry name" value="HNH_nuc"/>
</dbReference>
<dbReference type="Proteomes" id="UP000739538">
    <property type="component" value="Unassembled WGS sequence"/>
</dbReference>
<evidence type="ECO:0000313" key="4">
    <source>
        <dbReference type="Proteomes" id="UP000739538"/>
    </source>
</evidence>
<feature type="region of interest" description="Disordered" evidence="1">
    <location>
        <begin position="193"/>
        <end position="214"/>
    </location>
</feature>
<reference evidence="3" key="2">
    <citation type="journal article" date="2021" name="Microbiome">
        <title>Successional dynamics and alternative stable states in a saline activated sludge microbial community over 9 years.</title>
        <authorList>
            <person name="Wang Y."/>
            <person name="Ye J."/>
            <person name="Ju F."/>
            <person name="Liu L."/>
            <person name="Boyd J.A."/>
            <person name="Deng Y."/>
            <person name="Parks D.H."/>
            <person name="Jiang X."/>
            <person name="Yin X."/>
            <person name="Woodcroft B.J."/>
            <person name="Tyson G.W."/>
            <person name="Hugenholtz P."/>
            <person name="Polz M.F."/>
            <person name="Zhang T."/>
        </authorList>
    </citation>
    <scope>NUCLEOTIDE SEQUENCE</scope>
    <source>
        <strain evidence="3">HKST-UBA02</strain>
    </source>
</reference>
<dbReference type="Pfam" id="PF01844">
    <property type="entry name" value="HNH"/>
    <property type="match status" value="1"/>
</dbReference>
<dbReference type="GO" id="GO:0003676">
    <property type="term" value="F:nucleic acid binding"/>
    <property type="evidence" value="ECO:0007669"/>
    <property type="project" value="InterPro"/>
</dbReference>
<dbReference type="AlphaFoldDB" id="A0A956NE66"/>
<feature type="region of interest" description="Disordered" evidence="1">
    <location>
        <begin position="230"/>
        <end position="267"/>
    </location>
</feature>
<feature type="domain" description="HNH nuclease" evidence="2">
    <location>
        <begin position="368"/>
        <end position="425"/>
    </location>
</feature>
<dbReference type="InterPro" id="IPR002711">
    <property type="entry name" value="HNH"/>
</dbReference>
<evidence type="ECO:0000259" key="2">
    <source>
        <dbReference type="SMART" id="SM00507"/>
    </source>
</evidence>
<keyword evidence="3" id="KW-0378">Hydrolase</keyword>
<evidence type="ECO:0000256" key="1">
    <source>
        <dbReference type="SAM" id="MobiDB-lite"/>
    </source>
</evidence>
<protein>
    <submittedName>
        <fullName evidence="3">HNH endonuclease</fullName>
    </submittedName>
</protein>
<keyword evidence="3" id="KW-0540">Nuclease</keyword>
<feature type="compositionally biased region" description="Basic and acidic residues" evidence="1">
    <location>
        <begin position="322"/>
        <end position="345"/>
    </location>
</feature>
<keyword evidence="3" id="KW-0255">Endonuclease</keyword>
<feature type="compositionally biased region" description="Basic and acidic residues" evidence="1">
    <location>
        <begin position="13"/>
        <end position="22"/>
    </location>
</feature>
<organism evidence="3 4">
    <name type="scientific">Eiseniibacteriota bacterium</name>
    <dbReference type="NCBI Taxonomy" id="2212470"/>
    <lineage>
        <taxon>Bacteria</taxon>
        <taxon>Candidatus Eiseniibacteriota</taxon>
    </lineage>
</organism>
<dbReference type="EMBL" id="JAGQHS010000116">
    <property type="protein sequence ID" value="MCA9757735.1"/>
    <property type="molecule type" value="Genomic_DNA"/>
</dbReference>
<proteinExistence type="predicted"/>
<sequence length="509" mass="56408">MTSANTPGWGKPEQVKPEHATPEDVTPDFTTEVHRMRNMTSTQLVAHADMTMRRAHRSIVAVLEALSELERRSAYLDQGYSSMFDFCTRRWRFSPATSARYLAAARAAARFPQVREMLEDRRLTLCGVARIASALTPENSRELLGRAESKSFAEVEALIAGRREAPRVPDRIRVLGRAVRRAAGDSKSLALAIGGESRGAEDDGDDKGEVQRQVQDQGVCRTVCQTEVDTQGNGQRKGEGGSGLSVACDPTDDGSSAHDIQYGCDSPPAAAEPELRYEIRFVAGKQFLDKLERAKSICSSRADLEQILGRALDDLLERRDPERRARRRAERDRPKAIEAPSHDPSEPPADQEGTPARPHSRSRHIPTAVRDEVFRRDEGRCSYVSPAGVRCGARVFLQFDHLVRFARGGRHDVENLRLLCGKHNRRREHSEVCADTQAPTAEQILVERSGERVDRVRETAGCVGEWPGVGGRECDIGTPAATPGWEIVRRLTGRRLRSTLPSGLGKRVE</sequence>
<dbReference type="SMART" id="SM00507">
    <property type="entry name" value="HNHc"/>
    <property type="match status" value="1"/>
</dbReference>
<dbReference type="Gene3D" id="1.10.30.50">
    <property type="match status" value="1"/>
</dbReference>
<dbReference type="GO" id="GO:0008270">
    <property type="term" value="F:zinc ion binding"/>
    <property type="evidence" value="ECO:0007669"/>
    <property type="project" value="InterPro"/>
</dbReference>
<comment type="caution">
    <text evidence="3">The sequence shown here is derived from an EMBL/GenBank/DDBJ whole genome shotgun (WGS) entry which is preliminary data.</text>
</comment>
<reference evidence="3" key="1">
    <citation type="submission" date="2020-04" db="EMBL/GenBank/DDBJ databases">
        <authorList>
            <person name="Zhang T."/>
        </authorList>
    </citation>
    <scope>NUCLEOTIDE SEQUENCE</scope>
    <source>
        <strain evidence="3">HKST-UBA02</strain>
    </source>
</reference>
<accession>A0A956NE66</accession>
<evidence type="ECO:0000313" key="3">
    <source>
        <dbReference type="EMBL" id="MCA9757735.1"/>
    </source>
</evidence>
<feature type="region of interest" description="Disordered" evidence="1">
    <location>
        <begin position="322"/>
        <end position="369"/>
    </location>
</feature>
<feature type="region of interest" description="Disordered" evidence="1">
    <location>
        <begin position="1"/>
        <end position="26"/>
    </location>
</feature>
<name>A0A956NE66_UNCEI</name>
<dbReference type="CDD" id="cd00085">
    <property type="entry name" value="HNHc"/>
    <property type="match status" value="1"/>
</dbReference>
<dbReference type="GO" id="GO:0004519">
    <property type="term" value="F:endonuclease activity"/>
    <property type="evidence" value="ECO:0007669"/>
    <property type="project" value="UniProtKB-KW"/>
</dbReference>
<gene>
    <name evidence="3" type="ORF">KDA27_18180</name>
</gene>